<name>A0A370N2F7_9BURK</name>
<proteinExistence type="predicted"/>
<keyword evidence="2" id="KW-1185">Reference proteome</keyword>
<gene>
    <name evidence="1" type="ORF">DLM46_26985</name>
</gene>
<evidence type="ECO:0000313" key="1">
    <source>
        <dbReference type="EMBL" id="RDJ99805.1"/>
    </source>
</evidence>
<organism evidence="1 2">
    <name type="scientific">Paraburkholderia lacunae</name>
    <dbReference type="NCBI Taxonomy" id="2211104"/>
    <lineage>
        <taxon>Bacteria</taxon>
        <taxon>Pseudomonadati</taxon>
        <taxon>Pseudomonadota</taxon>
        <taxon>Betaproteobacteria</taxon>
        <taxon>Burkholderiales</taxon>
        <taxon>Burkholderiaceae</taxon>
        <taxon>Paraburkholderia</taxon>
    </lineage>
</organism>
<accession>A0A370N2F7</accession>
<dbReference type="AlphaFoldDB" id="A0A370N2F7"/>
<reference evidence="2" key="1">
    <citation type="submission" date="2018-05" db="EMBL/GenBank/DDBJ databases">
        <authorList>
            <person name="Feng T."/>
        </authorList>
    </citation>
    <scope>NUCLEOTIDE SEQUENCE [LARGE SCALE GENOMIC DNA]</scope>
    <source>
        <strain evidence="2">S27</strain>
    </source>
</reference>
<sequence>MQLLAALALMDAVSGTDAATRAKNADFAETMRLASDRQAELFRLSEKPVVAIEVARRFIRDRDSAMLGMRDAIRLARP</sequence>
<evidence type="ECO:0000313" key="2">
    <source>
        <dbReference type="Proteomes" id="UP000254875"/>
    </source>
</evidence>
<protein>
    <submittedName>
        <fullName evidence="1">Uncharacterized protein</fullName>
    </submittedName>
</protein>
<comment type="caution">
    <text evidence="1">The sequence shown here is derived from an EMBL/GenBank/DDBJ whole genome shotgun (WGS) entry which is preliminary data.</text>
</comment>
<dbReference type="EMBL" id="QHKS01000020">
    <property type="protein sequence ID" value="RDJ99805.1"/>
    <property type="molecule type" value="Genomic_DNA"/>
</dbReference>
<dbReference type="Proteomes" id="UP000254875">
    <property type="component" value="Unassembled WGS sequence"/>
</dbReference>
<dbReference type="RefSeq" id="WP_133300384.1">
    <property type="nucleotide sequence ID" value="NZ_QHKS01000020.1"/>
</dbReference>